<name>A0A8T4IQQ8_9ACTN</name>
<reference evidence="2" key="1">
    <citation type="submission" date="2021-04" db="EMBL/GenBank/DDBJ databases">
        <title>Sequencing of actinobacteria type strains.</title>
        <authorList>
            <person name="Nguyen G.-S."/>
            <person name="Wentzel A."/>
        </authorList>
    </citation>
    <scope>NUCLEOTIDE SEQUENCE</scope>
    <source>
        <strain evidence="2">DSM 42095</strain>
    </source>
</reference>
<dbReference type="EMBL" id="JAGSMN010000362">
    <property type="protein sequence ID" value="MBR7674636.1"/>
    <property type="molecule type" value="Genomic_DNA"/>
</dbReference>
<comment type="caution">
    <text evidence="2">The sequence shown here is derived from an EMBL/GenBank/DDBJ whole genome shotgun (WGS) entry which is preliminary data.</text>
</comment>
<protein>
    <submittedName>
        <fullName evidence="2">Uncharacterized protein</fullName>
    </submittedName>
</protein>
<evidence type="ECO:0000313" key="3">
    <source>
        <dbReference type="Proteomes" id="UP000675554"/>
    </source>
</evidence>
<accession>A0A8T4IQQ8</accession>
<gene>
    <name evidence="2" type="ORF">KDA82_16735</name>
</gene>
<sequence length="49" mass="5274">MSDVNRLNKHFPEIIASDHRHGGQLSAASRRSAEGAEVPSFLALDRAAS</sequence>
<organism evidence="2 3">
    <name type="scientific">Streptomyces daliensis</name>
    <dbReference type="NCBI Taxonomy" id="299421"/>
    <lineage>
        <taxon>Bacteria</taxon>
        <taxon>Bacillati</taxon>
        <taxon>Actinomycetota</taxon>
        <taxon>Actinomycetes</taxon>
        <taxon>Kitasatosporales</taxon>
        <taxon>Streptomycetaceae</taxon>
        <taxon>Streptomyces</taxon>
    </lineage>
</organism>
<dbReference type="AlphaFoldDB" id="A0A8T4IQQ8"/>
<feature type="region of interest" description="Disordered" evidence="1">
    <location>
        <begin position="15"/>
        <end position="36"/>
    </location>
</feature>
<proteinExistence type="predicted"/>
<keyword evidence="3" id="KW-1185">Reference proteome</keyword>
<evidence type="ECO:0000313" key="2">
    <source>
        <dbReference type="EMBL" id="MBR7674636.1"/>
    </source>
</evidence>
<dbReference type="Proteomes" id="UP000675554">
    <property type="component" value="Unassembled WGS sequence"/>
</dbReference>
<evidence type="ECO:0000256" key="1">
    <source>
        <dbReference type="SAM" id="MobiDB-lite"/>
    </source>
</evidence>